<keyword evidence="1" id="KW-0472">Membrane</keyword>
<name>A0ABS7K8W5_9BACI</name>
<feature type="transmembrane region" description="Helical" evidence="1">
    <location>
        <begin position="29"/>
        <end position="49"/>
    </location>
</feature>
<gene>
    <name evidence="2" type="ORF">H0185_18250</name>
</gene>
<dbReference type="Proteomes" id="UP000769780">
    <property type="component" value="Unassembled WGS sequence"/>
</dbReference>
<sequence>MNNPMTSILNTKKTQNLLRMFGKKKNNRGTISASIVGLGLAGAAVFGFMKKRHDDSIQPEKNIATLMESLNIGKRGQMPNLATLTEFSKELLPANEEKQKK</sequence>
<organism evidence="2 3">
    <name type="scientific">Mesobacillus maritimus</name>
    <dbReference type="NCBI Taxonomy" id="1643336"/>
    <lineage>
        <taxon>Bacteria</taxon>
        <taxon>Bacillati</taxon>
        <taxon>Bacillota</taxon>
        <taxon>Bacilli</taxon>
        <taxon>Bacillales</taxon>
        <taxon>Bacillaceae</taxon>
        <taxon>Mesobacillus</taxon>
    </lineage>
</organism>
<dbReference type="RefSeq" id="WP_221874930.1">
    <property type="nucleotide sequence ID" value="NZ_JACWFH010000026.1"/>
</dbReference>
<protein>
    <submittedName>
        <fullName evidence="2">Uncharacterized protein</fullName>
    </submittedName>
</protein>
<keyword evidence="1" id="KW-0812">Transmembrane</keyword>
<dbReference type="EMBL" id="JACWFH010000026">
    <property type="protein sequence ID" value="MBY0098709.1"/>
    <property type="molecule type" value="Genomic_DNA"/>
</dbReference>
<evidence type="ECO:0000313" key="2">
    <source>
        <dbReference type="EMBL" id="MBY0098709.1"/>
    </source>
</evidence>
<keyword evidence="1" id="KW-1133">Transmembrane helix</keyword>
<keyword evidence="3" id="KW-1185">Reference proteome</keyword>
<evidence type="ECO:0000256" key="1">
    <source>
        <dbReference type="SAM" id="Phobius"/>
    </source>
</evidence>
<accession>A0ABS7K8W5</accession>
<proteinExistence type="predicted"/>
<comment type="caution">
    <text evidence="2">The sequence shown here is derived from an EMBL/GenBank/DDBJ whole genome shotgun (WGS) entry which is preliminary data.</text>
</comment>
<evidence type="ECO:0000313" key="3">
    <source>
        <dbReference type="Proteomes" id="UP000769780"/>
    </source>
</evidence>
<reference evidence="2 3" key="1">
    <citation type="submission" date="2020-07" db="EMBL/GenBank/DDBJ databases">
        <title>Fungal Genomes of the International Space Station.</title>
        <authorList>
            <person name="Seuylemezian A."/>
            <person name="Singh N.K."/>
            <person name="Wood J."/>
            <person name="Venkateswaran K."/>
        </authorList>
    </citation>
    <scope>NUCLEOTIDE SEQUENCE [LARGE SCALE GENOMIC DNA]</scope>
    <source>
        <strain evidence="2 3">PL-B2</strain>
    </source>
</reference>